<feature type="transmembrane region" description="Helical" evidence="1">
    <location>
        <begin position="6"/>
        <end position="24"/>
    </location>
</feature>
<protein>
    <submittedName>
        <fullName evidence="2">Uncharacterized protein</fullName>
    </submittedName>
</protein>
<dbReference type="Proteomes" id="UP001221757">
    <property type="component" value="Unassembled WGS sequence"/>
</dbReference>
<evidence type="ECO:0000313" key="2">
    <source>
        <dbReference type="EMBL" id="KAJ7695925.1"/>
    </source>
</evidence>
<proteinExistence type="predicted"/>
<name>A0AAD7DNT7_MYCRO</name>
<keyword evidence="1" id="KW-1133">Transmembrane helix</keyword>
<organism evidence="2 3">
    <name type="scientific">Mycena rosella</name>
    <name type="common">Pink bonnet</name>
    <name type="synonym">Agaricus rosellus</name>
    <dbReference type="NCBI Taxonomy" id="1033263"/>
    <lineage>
        <taxon>Eukaryota</taxon>
        <taxon>Fungi</taxon>
        <taxon>Dikarya</taxon>
        <taxon>Basidiomycota</taxon>
        <taxon>Agaricomycotina</taxon>
        <taxon>Agaricomycetes</taxon>
        <taxon>Agaricomycetidae</taxon>
        <taxon>Agaricales</taxon>
        <taxon>Marasmiineae</taxon>
        <taxon>Mycenaceae</taxon>
        <taxon>Mycena</taxon>
    </lineage>
</organism>
<evidence type="ECO:0000256" key="1">
    <source>
        <dbReference type="SAM" id="Phobius"/>
    </source>
</evidence>
<sequence>MSSSLAILPVELCLYIFFLFLYGGNTEYWVYYRMRCTLMNISGACFRLVIGSPVLWLEIMVSPCLSVQAVRTHLSRSAGSINIHFSFSRDDIISYQLCIVHALEVEDLVGRMFGVVQPSASLWLSVHVESDDREAWIALQTFLARVATPYLLQVSLTYLRTTDVYDTFRVDPASPAPWFNGSTARLRDLSMAGAFCTRLEFIALRVISFDYTLPPLAVITSQSIVALDADIDNLISTGLLASFRLPRLRRLALHIATSTHVVAALECAELYKPVTLLVLTGNMLLHDTHERVLALFPNLVWLDLTRASVSVFVQLCNLCSDFLDGAGRTTFLTSLKMILLAHEDLEDIKAFAVLHRAHAASDWHHVTLCRVCSPASRYAHLAPKTKLVEWLSLHLLRFEHPAHEPPLRCSLETTQWNVYPNISPLLDPVL</sequence>
<dbReference type="AlphaFoldDB" id="A0AAD7DNT7"/>
<keyword evidence="1" id="KW-0472">Membrane</keyword>
<keyword evidence="3" id="KW-1185">Reference proteome</keyword>
<accession>A0AAD7DNT7</accession>
<evidence type="ECO:0000313" key="3">
    <source>
        <dbReference type="Proteomes" id="UP001221757"/>
    </source>
</evidence>
<dbReference type="SUPFAM" id="SSF52047">
    <property type="entry name" value="RNI-like"/>
    <property type="match status" value="1"/>
</dbReference>
<comment type="caution">
    <text evidence="2">The sequence shown here is derived from an EMBL/GenBank/DDBJ whole genome shotgun (WGS) entry which is preliminary data.</text>
</comment>
<dbReference type="EMBL" id="JARKIE010000036">
    <property type="protein sequence ID" value="KAJ7695925.1"/>
    <property type="molecule type" value="Genomic_DNA"/>
</dbReference>
<keyword evidence="1" id="KW-0812">Transmembrane</keyword>
<feature type="transmembrane region" description="Helical" evidence="1">
    <location>
        <begin position="36"/>
        <end position="57"/>
    </location>
</feature>
<reference evidence="2" key="1">
    <citation type="submission" date="2023-03" db="EMBL/GenBank/DDBJ databases">
        <title>Massive genome expansion in bonnet fungi (Mycena s.s.) driven by repeated elements and novel gene families across ecological guilds.</title>
        <authorList>
            <consortium name="Lawrence Berkeley National Laboratory"/>
            <person name="Harder C.B."/>
            <person name="Miyauchi S."/>
            <person name="Viragh M."/>
            <person name="Kuo A."/>
            <person name="Thoen E."/>
            <person name="Andreopoulos B."/>
            <person name="Lu D."/>
            <person name="Skrede I."/>
            <person name="Drula E."/>
            <person name="Henrissat B."/>
            <person name="Morin E."/>
            <person name="Kohler A."/>
            <person name="Barry K."/>
            <person name="LaButti K."/>
            <person name="Morin E."/>
            <person name="Salamov A."/>
            <person name="Lipzen A."/>
            <person name="Mereny Z."/>
            <person name="Hegedus B."/>
            <person name="Baldrian P."/>
            <person name="Stursova M."/>
            <person name="Weitz H."/>
            <person name="Taylor A."/>
            <person name="Grigoriev I.V."/>
            <person name="Nagy L.G."/>
            <person name="Martin F."/>
            <person name="Kauserud H."/>
        </authorList>
    </citation>
    <scope>NUCLEOTIDE SEQUENCE</scope>
    <source>
        <strain evidence="2">CBHHK067</strain>
    </source>
</reference>
<gene>
    <name evidence="2" type="ORF">B0H17DRAFT_1131120</name>
</gene>